<dbReference type="GO" id="GO:0016747">
    <property type="term" value="F:acyltransferase activity, transferring groups other than amino-acyl groups"/>
    <property type="evidence" value="ECO:0007669"/>
    <property type="project" value="InterPro"/>
</dbReference>
<gene>
    <name evidence="1" type="ORF">A3C87_02455</name>
</gene>
<name>A0A1F6DLM2_9BACT</name>
<reference evidence="1 2" key="1">
    <citation type="journal article" date="2016" name="Nat. Commun.">
        <title>Thousands of microbial genomes shed light on interconnected biogeochemical processes in an aquifer system.</title>
        <authorList>
            <person name="Anantharaman K."/>
            <person name="Brown C.T."/>
            <person name="Hug L.A."/>
            <person name="Sharon I."/>
            <person name="Castelle C.J."/>
            <person name="Probst A.J."/>
            <person name="Thomas B.C."/>
            <person name="Singh A."/>
            <person name="Wilkins M.J."/>
            <person name="Karaoz U."/>
            <person name="Brodie E.L."/>
            <person name="Williams K.H."/>
            <person name="Hubbard S.S."/>
            <person name="Banfield J.F."/>
        </authorList>
    </citation>
    <scope>NUCLEOTIDE SEQUENCE [LARGE SCALE GENOMIC DNA]</scope>
</reference>
<evidence type="ECO:0000313" key="2">
    <source>
        <dbReference type="Proteomes" id="UP000176511"/>
    </source>
</evidence>
<accession>A0A1F6DLM2</accession>
<comment type="caution">
    <text evidence="1">The sequence shown here is derived from an EMBL/GenBank/DDBJ whole genome shotgun (WGS) entry which is preliminary data.</text>
</comment>
<evidence type="ECO:0000313" key="1">
    <source>
        <dbReference type="EMBL" id="OGG62319.1"/>
    </source>
</evidence>
<dbReference type="Gene3D" id="3.40.630.30">
    <property type="match status" value="1"/>
</dbReference>
<proteinExistence type="predicted"/>
<sequence>MNDSEQDFVALLQEHYDSFSILQDEDTVFVEHALFALRFEITEEDVFKIHSLKVHSEGSGVGRSIVKLVREYCEETILDEIIAVDVVDTAITFWEEMGFMECGSEYSYSV</sequence>
<dbReference type="SUPFAM" id="SSF55729">
    <property type="entry name" value="Acyl-CoA N-acyltransferases (Nat)"/>
    <property type="match status" value="1"/>
</dbReference>
<protein>
    <submittedName>
        <fullName evidence="1">Uncharacterized protein</fullName>
    </submittedName>
</protein>
<dbReference type="AlphaFoldDB" id="A0A1F6DLM2"/>
<dbReference type="STRING" id="1798491.A3C87_02455"/>
<dbReference type="EMBL" id="MFLE01000006">
    <property type="protein sequence ID" value="OGG62319.1"/>
    <property type="molecule type" value="Genomic_DNA"/>
</dbReference>
<dbReference type="Proteomes" id="UP000176511">
    <property type="component" value="Unassembled WGS sequence"/>
</dbReference>
<dbReference type="InterPro" id="IPR016181">
    <property type="entry name" value="Acyl_CoA_acyltransferase"/>
</dbReference>
<organism evidence="1 2">
    <name type="scientific">Candidatus Kaiserbacteria bacterium RIFCSPHIGHO2_02_FULL_49_34</name>
    <dbReference type="NCBI Taxonomy" id="1798491"/>
    <lineage>
        <taxon>Bacteria</taxon>
        <taxon>Candidatus Kaiseribacteriota</taxon>
    </lineage>
</organism>